<dbReference type="Pfam" id="PF13747">
    <property type="entry name" value="DUF4164"/>
    <property type="match status" value="1"/>
</dbReference>
<evidence type="ECO:0000256" key="1">
    <source>
        <dbReference type="SAM" id="MobiDB-lite"/>
    </source>
</evidence>
<dbReference type="Proteomes" id="UP000305451">
    <property type="component" value="Unassembled WGS sequence"/>
</dbReference>
<dbReference type="RefSeq" id="WP_135945210.1">
    <property type="nucleotide sequence ID" value="NZ_BMEI01000003.1"/>
</dbReference>
<feature type="region of interest" description="Disordered" evidence="1">
    <location>
        <begin position="39"/>
        <end position="61"/>
    </location>
</feature>
<evidence type="ECO:0000313" key="3">
    <source>
        <dbReference type="Proteomes" id="UP000305451"/>
    </source>
</evidence>
<protein>
    <submittedName>
        <fullName evidence="2">DUF4164 family protein</fullName>
    </submittedName>
</protein>
<reference evidence="2 3" key="1">
    <citation type="journal article" date="2013" name="Int. J. Syst. Evol. Microbiol.">
        <title>Marinicauda pacifica gen. nov., sp. nov., a prosthecate alphaproteobacterium of the family Hyphomonadaceae isolated from deep seawater.</title>
        <authorList>
            <person name="Zhang X.Y."/>
            <person name="Li G.W."/>
            <person name="Wang C.S."/>
            <person name="Zhang Y.J."/>
            <person name="Xu X.W."/>
            <person name="Li H."/>
            <person name="Liu A."/>
            <person name="Liu C."/>
            <person name="Xie B.B."/>
            <person name="Qin Q.L."/>
            <person name="Xu Z."/>
            <person name="Chen X.L."/>
            <person name="Zhou B.C."/>
            <person name="Zhang Y.Z."/>
        </authorList>
    </citation>
    <scope>NUCLEOTIDE SEQUENCE [LARGE SCALE GENOMIC DNA]</scope>
    <source>
        <strain evidence="2 3">P-1 km-3</strain>
    </source>
</reference>
<accession>A0A4S2H8B8</accession>
<proteinExistence type="predicted"/>
<dbReference type="OrthoDB" id="8450215at2"/>
<name>A0A4S2H8B8_9PROT</name>
<sequence>MNDTDASQTSPEDAFEAGRERLQRAIDGVQARIKALQSRAEIAEGEANASRDSDEDRARLAEQLDAARARESALGEAAEDASRSLDEAIEELRRTLGQDEESA</sequence>
<keyword evidence="3" id="KW-1185">Reference proteome</keyword>
<comment type="caution">
    <text evidence="2">The sequence shown here is derived from an EMBL/GenBank/DDBJ whole genome shotgun (WGS) entry which is preliminary data.</text>
</comment>
<dbReference type="InterPro" id="IPR025310">
    <property type="entry name" value="DUF4164"/>
</dbReference>
<organism evidence="2 3">
    <name type="scientific">Marinicauda pacifica</name>
    <dbReference type="NCBI Taxonomy" id="1133559"/>
    <lineage>
        <taxon>Bacteria</taxon>
        <taxon>Pseudomonadati</taxon>
        <taxon>Pseudomonadota</taxon>
        <taxon>Alphaproteobacteria</taxon>
        <taxon>Maricaulales</taxon>
        <taxon>Maricaulaceae</taxon>
        <taxon>Marinicauda</taxon>
    </lineage>
</organism>
<feature type="compositionally biased region" description="Basic and acidic residues" evidence="1">
    <location>
        <begin position="49"/>
        <end position="61"/>
    </location>
</feature>
<evidence type="ECO:0000313" key="2">
    <source>
        <dbReference type="EMBL" id="TGY92077.1"/>
    </source>
</evidence>
<gene>
    <name evidence="2" type="ORF">E5162_10435</name>
</gene>
<dbReference type="AlphaFoldDB" id="A0A4S2H8B8"/>
<dbReference type="EMBL" id="SRXV01000003">
    <property type="protein sequence ID" value="TGY92077.1"/>
    <property type="molecule type" value="Genomic_DNA"/>
</dbReference>